<dbReference type="AlphaFoldDB" id="A0A2U2DV38"/>
<keyword evidence="2" id="KW-1185">Reference proteome</keyword>
<evidence type="ECO:0000313" key="2">
    <source>
        <dbReference type="Proteomes" id="UP000245252"/>
    </source>
</evidence>
<proteinExistence type="predicted"/>
<gene>
    <name evidence="1" type="ORF">DEM27_05865</name>
</gene>
<evidence type="ECO:0000313" key="1">
    <source>
        <dbReference type="EMBL" id="PWE57167.1"/>
    </source>
</evidence>
<accession>A0A2U2DV38</accession>
<protein>
    <submittedName>
        <fullName evidence="1">Uncharacterized protein</fullName>
    </submittedName>
</protein>
<dbReference type="Proteomes" id="UP000245252">
    <property type="component" value="Unassembled WGS sequence"/>
</dbReference>
<comment type="caution">
    <text evidence="1">The sequence shown here is derived from an EMBL/GenBank/DDBJ whole genome shotgun (WGS) entry which is preliminary data.</text>
</comment>
<sequence>MTSNLFPSLTVSINRERYEPSDLFYSLLDLHHLAKTMVGFMSEMDYGTSDNRNRDLDRAFALAKIVSDHVHLVTVMAATLDGGPGEVGNMLS</sequence>
<organism evidence="1 2">
    <name type="scientific">Metarhizobium album</name>
    <dbReference type="NCBI Taxonomy" id="2182425"/>
    <lineage>
        <taxon>Bacteria</taxon>
        <taxon>Pseudomonadati</taxon>
        <taxon>Pseudomonadota</taxon>
        <taxon>Alphaproteobacteria</taxon>
        <taxon>Hyphomicrobiales</taxon>
        <taxon>Rhizobiaceae</taxon>
        <taxon>Metarhizobium</taxon>
    </lineage>
</organism>
<name>A0A2U2DV38_9HYPH</name>
<dbReference type="RefSeq" id="WP_109457270.1">
    <property type="nucleotide sequence ID" value="NZ_QFBC01000002.1"/>
</dbReference>
<dbReference type="OrthoDB" id="9958776at2"/>
<reference evidence="1 2" key="1">
    <citation type="submission" date="2018-05" db="EMBL/GenBank/DDBJ databases">
        <title>The draft genome of strain NS-104.</title>
        <authorList>
            <person name="Hang P."/>
            <person name="Jiang J."/>
        </authorList>
    </citation>
    <scope>NUCLEOTIDE SEQUENCE [LARGE SCALE GENOMIC DNA]</scope>
    <source>
        <strain evidence="1 2">NS-104</strain>
    </source>
</reference>
<dbReference type="EMBL" id="QFBC01000002">
    <property type="protein sequence ID" value="PWE57167.1"/>
    <property type="molecule type" value="Genomic_DNA"/>
</dbReference>